<evidence type="ECO:0000256" key="7">
    <source>
        <dbReference type="ARBA" id="ARBA00022553"/>
    </source>
</evidence>
<feature type="disulfide bond" evidence="24">
    <location>
        <begin position="77"/>
        <end position="98"/>
    </location>
</feature>
<evidence type="ECO:0000313" key="30">
    <source>
        <dbReference type="Proteomes" id="UP001044222"/>
    </source>
</evidence>
<evidence type="ECO:0000256" key="14">
    <source>
        <dbReference type="ARBA" id="ARBA00023157"/>
    </source>
</evidence>
<dbReference type="Pfam" id="PF00193">
    <property type="entry name" value="Xlink"/>
    <property type="match status" value="1"/>
</dbReference>
<accession>A0A9D3RTK2</accession>
<evidence type="ECO:0000256" key="16">
    <source>
        <dbReference type="ARBA" id="ARBA00023180"/>
    </source>
</evidence>
<feature type="transmembrane region" description="Helical" evidence="26">
    <location>
        <begin position="302"/>
        <end position="323"/>
    </location>
</feature>
<evidence type="ECO:0000256" key="12">
    <source>
        <dbReference type="ARBA" id="ARBA00022989"/>
    </source>
</evidence>
<dbReference type="PROSITE" id="PS50963">
    <property type="entry name" value="LINK_2"/>
    <property type="match status" value="1"/>
</dbReference>
<feature type="chain" id="PRO_5039555222" description="CD44 antigen" evidence="27">
    <location>
        <begin position="21"/>
        <end position="395"/>
    </location>
</feature>
<dbReference type="InterPro" id="IPR016186">
    <property type="entry name" value="C-type_lectin-like/link_sf"/>
</dbReference>
<evidence type="ECO:0000256" key="3">
    <source>
        <dbReference type="ARBA" id="ARBA00004613"/>
    </source>
</evidence>
<dbReference type="GO" id="GO:0009653">
    <property type="term" value="P:anatomical structure morphogenesis"/>
    <property type="evidence" value="ECO:0007669"/>
    <property type="project" value="UniProtKB-ARBA"/>
</dbReference>
<dbReference type="Proteomes" id="UP001044222">
    <property type="component" value="Chromosome 11"/>
</dbReference>
<dbReference type="InterPro" id="IPR001231">
    <property type="entry name" value="CD44_antigen"/>
</dbReference>
<feature type="compositionally biased region" description="Basic and acidic residues" evidence="25">
    <location>
        <begin position="206"/>
        <end position="217"/>
    </location>
</feature>
<comment type="caution">
    <text evidence="29">The sequence shown here is derived from an EMBL/GenBank/DDBJ whole genome shotgun (WGS) entry which is preliminary data.</text>
</comment>
<feature type="compositionally biased region" description="Acidic residues" evidence="25">
    <location>
        <begin position="153"/>
        <end position="165"/>
    </location>
</feature>
<evidence type="ECO:0000256" key="10">
    <source>
        <dbReference type="ARBA" id="ARBA00022889"/>
    </source>
</evidence>
<dbReference type="GO" id="GO:0070374">
    <property type="term" value="P:positive regulation of ERK1 and ERK2 cascade"/>
    <property type="evidence" value="ECO:0007669"/>
    <property type="project" value="TreeGrafter"/>
</dbReference>
<comment type="caution">
    <text evidence="24">Lacks conserved residue(s) required for the propagation of feature annotation.</text>
</comment>
<organism evidence="29 30">
    <name type="scientific">Anguilla anguilla</name>
    <name type="common">European freshwater eel</name>
    <name type="synonym">Muraena anguilla</name>
    <dbReference type="NCBI Taxonomy" id="7936"/>
    <lineage>
        <taxon>Eukaryota</taxon>
        <taxon>Metazoa</taxon>
        <taxon>Chordata</taxon>
        <taxon>Craniata</taxon>
        <taxon>Vertebrata</taxon>
        <taxon>Euteleostomi</taxon>
        <taxon>Actinopterygii</taxon>
        <taxon>Neopterygii</taxon>
        <taxon>Teleostei</taxon>
        <taxon>Anguilliformes</taxon>
        <taxon>Anguillidae</taxon>
        <taxon>Anguilla</taxon>
    </lineage>
</organism>
<dbReference type="PRINTS" id="PR00658">
    <property type="entry name" value="CD44"/>
</dbReference>
<dbReference type="GO" id="GO:0016323">
    <property type="term" value="C:basolateral plasma membrane"/>
    <property type="evidence" value="ECO:0007669"/>
    <property type="project" value="TreeGrafter"/>
</dbReference>
<dbReference type="GO" id="GO:0004896">
    <property type="term" value="F:cytokine receptor activity"/>
    <property type="evidence" value="ECO:0007669"/>
    <property type="project" value="TreeGrafter"/>
</dbReference>
<dbReference type="GO" id="GO:0005540">
    <property type="term" value="F:hyaluronic acid binding"/>
    <property type="evidence" value="ECO:0007669"/>
    <property type="project" value="InterPro"/>
</dbReference>
<keyword evidence="9 27" id="KW-0732">Signal</keyword>
<name>A0A9D3RTK2_ANGAN</name>
<evidence type="ECO:0000256" key="19">
    <source>
        <dbReference type="ARBA" id="ARBA00029928"/>
    </source>
</evidence>
<evidence type="ECO:0000256" key="13">
    <source>
        <dbReference type="ARBA" id="ARBA00023136"/>
    </source>
</evidence>
<evidence type="ECO:0000259" key="28">
    <source>
        <dbReference type="PROSITE" id="PS50963"/>
    </source>
</evidence>
<evidence type="ECO:0000256" key="2">
    <source>
        <dbReference type="ARBA" id="ARBA00004251"/>
    </source>
</evidence>
<feature type="compositionally biased region" description="Acidic residues" evidence="25">
    <location>
        <begin position="186"/>
        <end position="196"/>
    </location>
</feature>
<keyword evidence="17" id="KW-0966">Cell projection</keyword>
<evidence type="ECO:0000256" key="1">
    <source>
        <dbReference type="ARBA" id="ARBA00004105"/>
    </source>
</evidence>
<feature type="domain" description="Link" evidence="28">
    <location>
        <begin position="32"/>
        <end position="122"/>
    </location>
</feature>
<sequence length="395" mass="41884">MWALLLGVTFGLLTSARTDSAQVHSRTCSFAGVFHVEGSNRYSLTFDQAEKLCHAIGTVLANEEQVREAHAKGLETCRYGWISTRNTTILRHQPHFNCANNQTGVLFLTEKLDQPYDAYCFDPSDTLEKNCDKQIVRVEDLPADGKEAPADEPSPDGEGAGEEVGTDAPVAAAPEEDQGAAPETTAEPEAEGEAGEQPDAAATPDPAEHAEAARDPASEEQPTEAEEQPGAAVPAEDPPSGEAVPTPDPAMEGEVQPSTTARTWRAAPPPNEASIPVGPHGRMNADVGPTAAGRESGGTPDWLIIIVVVAAIAVILLVCAAIATRNRWCGKQQTLMITSKEAGEGNGAAASSARAQERDQEMVTLMNKEKIQENGNTEEFTVITLEESPDKSQLA</sequence>
<dbReference type="PANTHER" id="PTHR10225">
    <property type="entry name" value="HYALURONAN RECEPTOR"/>
    <property type="match status" value="1"/>
</dbReference>
<gene>
    <name evidence="29" type="ORF">ANANG_G00200840</name>
</gene>
<keyword evidence="11" id="KW-0654">Proteoglycan</keyword>
<keyword evidence="7" id="KW-0597">Phosphoprotein</keyword>
<dbReference type="GO" id="GO:0007155">
    <property type="term" value="P:cell adhesion"/>
    <property type="evidence" value="ECO:0007669"/>
    <property type="project" value="UniProtKB-KW"/>
</dbReference>
<dbReference type="SUPFAM" id="SSF56436">
    <property type="entry name" value="C-type lectin-like"/>
    <property type="match status" value="1"/>
</dbReference>
<keyword evidence="15" id="KW-0675">Receptor</keyword>
<dbReference type="EMBL" id="JAFIRN010000011">
    <property type="protein sequence ID" value="KAG5839052.1"/>
    <property type="molecule type" value="Genomic_DNA"/>
</dbReference>
<evidence type="ECO:0000256" key="5">
    <source>
        <dbReference type="ARBA" id="ARBA00022475"/>
    </source>
</evidence>
<keyword evidence="30" id="KW-1185">Reference proteome</keyword>
<evidence type="ECO:0000256" key="24">
    <source>
        <dbReference type="PROSITE-ProRule" id="PRU00323"/>
    </source>
</evidence>
<reference evidence="29" key="1">
    <citation type="submission" date="2021-01" db="EMBL/GenBank/DDBJ databases">
        <title>A chromosome-scale assembly of European eel, Anguilla anguilla.</title>
        <authorList>
            <person name="Henkel C."/>
            <person name="Jong-Raadsen S.A."/>
            <person name="Dufour S."/>
            <person name="Weltzien F.-A."/>
            <person name="Palstra A.P."/>
            <person name="Pelster B."/>
            <person name="Spaink H.P."/>
            <person name="Van Den Thillart G.E."/>
            <person name="Jansen H."/>
            <person name="Zahm M."/>
            <person name="Klopp C."/>
            <person name="Cedric C."/>
            <person name="Louis A."/>
            <person name="Berthelot C."/>
            <person name="Parey E."/>
            <person name="Roest Crollius H."/>
            <person name="Montfort J."/>
            <person name="Robinson-Rechavi M."/>
            <person name="Bucao C."/>
            <person name="Bouchez O."/>
            <person name="Gislard M."/>
            <person name="Lluch J."/>
            <person name="Milhes M."/>
            <person name="Lampietro C."/>
            <person name="Lopez Roques C."/>
            <person name="Donnadieu C."/>
            <person name="Braasch I."/>
            <person name="Desvignes T."/>
            <person name="Postlethwait J."/>
            <person name="Bobe J."/>
            <person name="Guiguen Y."/>
            <person name="Dirks R."/>
        </authorList>
    </citation>
    <scope>NUCLEOTIDE SEQUENCE</scope>
    <source>
        <strain evidence="29">Tag_6206</strain>
        <tissue evidence="29">Liver</tissue>
    </source>
</reference>
<evidence type="ECO:0000256" key="26">
    <source>
        <dbReference type="SAM" id="Phobius"/>
    </source>
</evidence>
<evidence type="ECO:0000256" key="22">
    <source>
        <dbReference type="ARBA" id="ARBA00032514"/>
    </source>
</evidence>
<evidence type="ECO:0000313" key="29">
    <source>
        <dbReference type="EMBL" id="KAG5839052.1"/>
    </source>
</evidence>
<dbReference type="InterPro" id="IPR000538">
    <property type="entry name" value="Link_dom"/>
</dbReference>
<feature type="region of interest" description="Disordered" evidence="25">
    <location>
        <begin position="140"/>
        <end position="298"/>
    </location>
</feature>
<evidence type="ECO:0000256" key="18">
    <source>
        <dbReference type="ARBA" id="ARBA00029917"/>
    </source>
</evidence>
<dbReference type="Gene3D" id="3.10.100.10">
    <property type="entry name" value="Mannose-Binding Protein A, subunit A"/>
    <property type="match status" value="1"/>
</dbReference>
<evidence type="ECO:0000256" key="17">
    <source>
        <dbReference type="ARBA" id="ARBA00023273"/>
    </source>
</evidence>
<dbReference type="GO" id="GO:0009986">
    <property type="term" value="C:cell surface"/>
    <property type="evidence" value="ECO:0007669"/>
    <property type="project" value="UniProtKB-ARBA"/>
</dbReference>
<evidence type="ECO:0000256" key="9">
    <source>
        <dbReference type="ARBA" id="ARBA00022729"/>
    </source>
</evidence>
<keyword evidence="8 26" id="KW-0812">Transmembrane</keyword>
<dbReference type="PANTHER" id="PTHR10225:SF6">
    <property type="entry name" value="CD44 ANTIGEN"/>
    <property type="match status" value="1"/>
</dbReference>
<keyword evidence="13 26" id="KW-0472">Membrane</keyword>
<dbReference type="GO" id="GO:0035692">
    <property type="term" value="C:macrophage migration inhibitory factor receptor complex"/>
    <property type="evidence" value="ECO:0007669"/>
    <property type="project" value="TreeGrafter"/>
</dbReference>
<dbReference type="GO" id="GO:0006954">
    <property type="term" value="P:inflammatory response"/>
    <property type="evidence" value="ECO:0007669"/>
    <property type="project" value="TreeGrafter"/>
</dbReference>
<dbReference type="GO" id="GO:0042981">
    <property type="term" value="P:regulation of apoptotic process"/>
    <property type="evidence" value="ECO:0007669"/>
    <property type="project" value="UniProtKB-ARBA"/>
</dbReference>
<dbReference type="InterPro" id="IPR043210">
    <property type="entry name" value="CD44_antigen-like"/>
</dbReference>
<evidence type="ECO:0000256" key="4">
    <source>
        <dbReference type="ARBA" id="ARBA00020474"/>
    </source>
</evidence>
<keyword evidence="10" id="KW-0130">Cell adhesion</keyword>
<proteinExistence type="predicted"/>
<comment type="subcellular location">
    <subcellularLocation>
        <location evidence="2">Cell membrane</location>
        <topology evidence="2">Single-pass type I membrane protein</topology>
    </subcellularLocation>
    <subcellularLocation>
        <location evidence="1">Cell projection</location>
        <location evidence="1">Microvillus</location>
    </subcellularLocation>
    <subcellularLocation>
        <location evidence="3">Secreted</location>
    </subcellularLocation>
</comment>
<feature type="signal peptide" evidence="27">
    <location>
        <begin position="1"/>
        <end position="20"/>
    </location>
</feature>
<evidence type="ECO:0000256" key="20">
    <source>
        <dbReference type="ARBA" id="ARBA00031179"/>
    </source>
</evidence>
<evidence type="ECO:0000256" key="27">
    <source>
        <dbReference type="SAM" id="SignalP"/>
    </source>
</evidence>
<keyword evidence="16" id="KW-0325">Glycoprotein</keyword>
<evidence type="ECO:0000256" key="25">
    <source>
        <dbReference type="SAM" id="MobiDB-lite"/>
    </source>
</evidence>
<evidence type="ECO:0000256" key="8">
    <source>
        <dbReference type="ARBA" id="ARBA00022692"/>
    </source>
</evidence>
<evidence type="ECO:0000256" key="21">
    <source>
        <dbReference type="ARBA" id="ARBA00031823"/>
    </source>
</evidence>
<dbReference type="InterPro" id="IPR016187">
    <property type="entry name" value="CTDL_fold"/>
</dbReference>
<keyword evidence="5" id="KW-1003">Cell membrane</keyword>
<dbReference type="GO" id="GO:0005576">
    <property type="term" value="C:extracellular region"/>
    <property type="evidence" value="ECO:0007669"/>
    <property type="project" value="UniProtKB-SubCell"/>
</dbReference>
<keyword evidence="6" id="KW-0964">Secreted</keyword>
<dbReference type="FunFam" id="3.10.100.10:FF:000004">
    <property type="entry name" value="CD44 antigen isoform X2"/>
    <property type="match status" value="1"/>
</dbReference>
<dbReference type="PRINTS" id="PR01265">
    <property type="entry name" value="LINKMODULE"/>
</dbReference>
<keyword evidence="12 26" id="KW-1133">Transmembrane helix</keyword>
<protein>
    <recommendedName>
        <fullName evidence="4">CD44 antigen</fullName>
    </recommendedName>
    <alternativeName>
        <fullName evidence="22">GP90 lymphocyte homing/adhesion receptor</fullName>
    </alternativeName>
    <alternativeName>
        <fullName evidence="21">HUTCH-I</fullName>
    </alternativeName>
    <alternativeName>
        <fullName evidence="23">Hermes antigen</fullName>
    </alternativeName>
    <alternativeName>
        <fullName evidence="20">Hyaluronate receptor</fullName>
    </alternativeName>
    <alternativeName>
        <fullName evidence="18">Phagocytic glycoprotein 1</fullName>
    </alternativeName>
    <alternativeName>
        <fullName evidence="19">Phagocytic glycoprotein I</fullName>
    </alternativeName>
</protein>
<feature type="compositionally biased region" description="Basic and acidic residues" evidence="25">
    <location>
        <begin position="140"/>
        <end position="149"/>
    </location>
</feature>
<evidence type="ECO:0000256" key="15">
    <source>
        <dbReference type="ARBA" id="ARBA00023170"/>
    </source>
</evidence>
<dbReference type="SMART" id="SM00445">
    <property type="entry name" value="LINK"/>
    <property type="match status" value="1"/>
</dbReference>
<dbReference type="AlphaFoldDB" id="A0A9D3RTK2"/>
<evidence type="ECO:0000256" key="11">
    <source>
        <dbReference type="ARBA" id="ARBA00022974"/>
    </source>
</evidence>
<evidence type="ECO:0000256" key="23">
    <source>
        <dbReference type="ARBA" id="ARBA00032917"/>
    </source>
</evidence>
<keyword evidence="14 24" id="KW-1015">Disulfide bond</keyword>
<dbReference type="GO" id="GO:0005902">
    <property type="term" value="C:microvillus"/>
    <property type="evidence" value="ECO:0007669"/>
    <property type="project" value="UniProtKB-SubCell"/>
</dbReference>
<dbReference type="GO" id="GO:0048731">
    <property type="term" value="P:system development"/>
    <property type="evidence" value="ECO:0007669"/>
    <property type="project" value="UniProtKB-ARBA"/>
</dbReference>
<evidence type="ECO:0000256" key="6">
    <source>
        <dbReference type="ARBA" id="ARBA00022525"/>
    </source>
</evidence>